<sequence>MIELDVLVEHEGWHAIPDVEGLAQSAVEAAFAASPLAPKDAVEISLMLADDAAVRDLNRDWRGQDKPTNVLSFPAPALDVPGVRPLGDIALALETVTREAEAEEKTLREHALHLIVHGCLHLLGHDHDTAEAAGAMEAVEIDALARLGVANPYRDMAA</sequence>
<evidence type="ECO:0000313" key="9">
    <source>
        <dbReference type="Proteomes" id="UP000323142"/>
    </source>
</evidence>
<dbReference type="GO" id="GO:0006364">
    <property type="term" value="P:rRNA processing"/>
    <property type="evidence" value="ECO:0007669"/>
    <property type="project" value="UniProtKB-UniRule"/>
</dbReference>
<organism evidence="8 9">
    <name type="scientific">Salinarimonas soli</name>
    <dbReference type="NCBI Taxonomy" id="1638099"/>
    <lineage>
        <taxon>Bacteria</taxon>
        <taxon>Pseudomonadati</taxon>
        <taxon>Pseudomonadota</taxon>
        <taxon>Alphaproteobacteria</taxon>
        <taxon>Hyphomicrobiales</taxon>
        <taxon>Salinarimonadaceae</taxon>
        <taxon>Salinarimonas</taxon>
    </lineage>
</organism>
<evidence type="ECO:0000256" key="2">
    <source>
        <dbReference type="ARBA" id="ARBA00022722"/>
    </source>
</evidence>
<protein>
    <recommendedName>
        <fullName evidence="7">Endoribonuclease YbeY</fullName>
        <ecNumber evidence="7">3.1.-.-</ecNumber>
    </recommendedName>
</protein>
<feature type="binding site" evidence="7">
    <location>
        <position position="127"/>
    </location>
    <ligand>
        <name>Zn(2+)</name>
        <dbReference type="ChEBI" id="CHEBI:29105"/>
        <note>catalytic</note>
    </ligand>
</feature>
<dbReference type="NCBIfam" id="TIGR00043">
    <property type="entry name" value="rRNA maturation RNase YbeY"/>
    <property type="match status" value="1"/>
</dbReference>
<evidence type="ECO:0000256" key="6">
    <source>
        <dbReference type="ARBA" id="ARBA00022833"/>
    </source>
</evidence>
<keyword evidence="7" id="KW-0698">rRNA processing</keyword>
<dbReference type="InterPro" id="IPR020549">
    <property type="entry name" value="YbeY_CS"/>
</dbReference>
<reference evidence="8 9" key="1">
    <citation type="submission" date="2019-09" db="EMBL/GenBank/DDBJ databases">
        <title>Salinarimonas rosea gen. nov., sp. nov., a new member of the a-2 subgroup of the Proteobacteria.</title>
        <authorList>
            <person name="Liu J."/>
        </authorList>
    </citation>
    <scope>NUCLEOTIDE SEQUENCE [LARGE SCALE GENOMIC DNA]</scope>
    <source>
        <strain evidence="8 9">BN140002</strain>
    </source>
</reference>
<gene>
    <name evidence="7 8" type="primary">ybeY</name>
    <name evidence="8" type="ORF">F0L46_12535</name>
</gene>
<reference evidence="8 9" key="2">
    <citation type="submission" date="2019-09" db="EMBL/GenBank/DDBJ databases">
        <authorList>
            <person name="Jin C."/>
        </authorList>
    </citation>
    <scope>NUCLEOTIDE SEQUENCE [LARGE SCALE GENOMIC DNA]</scope>
    <source>
        <strain evidence="8 9">BN140002</strain>
    </source>
</reference>
<dbReference type="AlphaFoldDB" id="A0A5B2VDG9"/>
<keyword evidence="3 7" id="KW-0479">Metal-binding</keyword>
<proteinExistence type="inferred from homology"/>
<evidence type="ECO:0000256" key="1">
    <source>
        <dbReference type="ARBA" id="ARBA00010875"/>
    </source>
</evidence>
<keyword evidence="7" id="KW-0963">Cytoplasm</keyword>
<comment type="caution">
    <text evidence="8">The sequence shown here is derived from an EMBL/GenBank/DDBJ whole genome shotgun (WGS) entry which is preliminary data.</text>
</comment>
<dbReference type="PANTHER" id="PTHR46986:SF1">
    <property type="entry name" value="ENDORIBONUCLEASE YBEY, CHLOROPLASTIC"/>
    <property type="match status" value="1"/>
</dbReference>
<keyword evidence="4 7" id="KW-0255">Endonuclease</keyword>
<keyword evidence="6 7" id="KW-0862">Zinc</keyword>
<evidence type="ECO:0000256" key="4">
    <source>
        <dbReference type="ARBA" id="ARBA00022759"/>
    </source>
</evidence>
<evidence type="ECO:0000313" key="8">
    <source>
        <dbReference type="EMBL" id="KAA2236815.1"/>
    </source>
</evidence>
<keyword evidence="2 7" id="KW-0540">Nuclease</keyword>
<dbReference type="GO" id="GO:0008270">
    <property type="term" value="F:zinc ion binding"/>
    <property type="evidence" value="ECO:0007669"/>
    <property type="project" value="UniProtKB-UniRule"/>
</dbReference>
<keyword evidence="7" id="KW-0690">Ribosome biogenesis</keyword>
<name>A0A5B2VDG9_9HYPH</name>
<dbReference type="PROSITE" id="PS01306">
    <property type="entry name" value="UPF0054"/>
    <property type="match status" value="1"/>
</dbReference>
<evidence type="ECO:0000256" key="5">
    <source>
        <dbReference type="ARBA" id="ARBA00022801"/>
    </source>
</evidence>
<keyword evidence="5 7" id="KW-0378">Hydrolase</keyword>
<keyword evidence="9" id="KW-1185">Reference proteome</keyword>
<dbReference type="GO" id="GO:0004521">
    <property type="term" value="F:RNA endonuclease activity"/>
    <property type="evidence" value="ECO:0007669"/>
    <property type="project" value="UniProtKB-UniRule"/>
</dbReference>
<dbReference type="Pfam" id="PF02130">
    <property type="entry name" value="YbeY"/>
    <property type="match status" value="1"/>
</dbReference>
<comment type="function">
    <text evidence="7">Single strand-specific metallo-endoribonuclease involved in late-stage 70S ribosome quality control and in maturation of the 3' terminus of the 16S rRNA.</text>
</comment>
<dbReference type="InterPro" id="IPR002036">
    <property type="entry name" value="YbeY"/>
</dbReference>
<dbReference type="GO" id="GO:0004222">
    <property type="term" value="F:metalloendopeptidase activity"/>
    <property type="evidence" value="ECO:0007669"/>
    <property type="project" value="InterPro"/>
</dbReference>
<dbReference type="InterPro" id="IPR023091">
    <property type="entry name" value="MetalPrtase_cat_dom_sf_prd"/>
</dbReference>
<dbReference type="GO" id="GO:0005737">
    <property type="term" value="C:cytoplasm"/>
    <property type="evidence" value="ECO:0007669"/>
    <property type="project" value="UniProtKB-SubCell"/>
</dbReference>
<comment type="subcellular location">
    <subcellularLocation>
        <location evidence="7">Cytoplasm</location>
    </subcellularLocation>
</comment>
<dbReference type="PANTHER" id="PTHR46986">
    <property type="entry name" value="ENDORIBONUCLEASE YBEY, CHLOROPLASTIC"/>
    <property type="match status" value="1"/>
</dbReference>
<evidence type="ECO:0000256" key="7">
    <source>
        <dbReference type="HAMAP-Rule" id="MF_00009"/>
    </source>
</evidence>
<feature type="binding site" evidence="7">
    <location>
        <position position="117"/>
    </location>
    <ligand>
        <name>Zn(2+)</name>
        <dbReference type="ChEBI" id="CHEBI:29105"/>
        <note>catalytic</note>
    </ligand>
</feature>
<dbReference type="Proteomes" id="UP000323142">
    <property type="component" value="Unassembled WGS sequence"/>
</dbReference>
<feature type="binding site" evidence="7">
    <location>
        <position position="121"/>
    </location>
    <ligand>
        <name>Zn(2+)</name>
        <dbReference type="ChEBI" id="CHEBI:29105"/>
        <note>catalytic</note>
    </ligand>
</feature>
<dbReference type="OrthoDB" id="9807740at2"/>
<accession>A0A5B2VDG9</accession>
<evidence type="ECO:0000256" key="3">
    <source>
        <dbReference type="ARBA" id="ARBA00022723"/>
    </source>
</evidence>
<comment type="similarity">
    <text evidence="1 7">Belongs to the endoribonuclease YbeY family.</text>
</comment>
<dbReference type="SUPFAM" id="SSF55486">
    <property type="entry name" value="Metalloproteases ('zincins'), catalytic domain"/>
    <property type="match status" value="1"/>
</dbReference>
<dbReference type="RefSeq" id="WP_149817991.1">
    <property type="nucleotide sequence ID" value="NZ_VUOA01000022.1"/>
</dbReference>
<dbReference type="Gene3D" id="3.40.390.30">
    <property type="entry name" value="Metalloproteases ('zincins'), catalytic domain"/>
    <property type="match status" value="1"/>
</dbReference>
<dbReference type="HAMAP" id="MF_00009">
    <property type="entry name" value="Endoribonucl_YbeY"/>
    <property type="match status" value="1"/>
</dbReference>
<dbReference type="EMBL" id="VUOA01000022">
    <property type="protein sequence ID" value="KAA2236815.1"/>
    <property type="molecule type" value="Genomic_DNA"/>
</dbReference>
<dbReference type="EC" id="3.1.-.-" evidence="7"/>
<comment type="cofactor">
    <cofactor evidence="7">
        <name>Zn(2+)</name>
        <dbReference type="ChEBI" id="CHEBI:29105"/>
    </cofactor>
    <text evidence="7">Binds 1 zinc ion.</text>
</comment>